<comment type="caution">
    <text evidence="13">The sequence shown here is derived from an EMBL/GenBank/DDBJ whole genome shotgun (WGS) entry which is preliminary data.</text>
</comment>
<dbReference type="NCBIfam" id="NF004226">
    <property type="entry name" value="PRK05673.1"/>
    <property type="match status" value="1"/>
</dbReference>
<evidence type="ECO:0000256" key="5">
    <source>
        <dbReference type="ARBA" id="ARBA00022679"/>
    </source>
</evidence>
<evidence type="ECO:0000313" key="14">
    <source>
        <dbReference type="Proteomes" id="UP000782705"/>
    </source>
</evidence>
<evidence type="ECO:0000256" key="9">
    <source>
        <dbReference type="ARBA" id="ARBA00025611"/>
    </source>
</evidence>
<keyword evidence="8" id="KW-0239">DNA-directed DNA polymerase</keyword>
<dbReference type="RefSeq" id="WP_161902344.1">
    <property type="nucleotide sequence ID" value="NZ_MAEL01000042.1"/>
</dbReference>
<evidence type="ECO:0000256" key="2">
    <source>
        <dbReference type="ARBA" id="ARBA00009496"/>
    </source>
</evidence>
<evidence type="ECO:0000259" key="12">
    <source>
        <dbReference type="SMART" id="SM00481"/>
    </source>
</evidence>
<organism evidence="13 14">
    <name type="scientific">Candidatus Enterococcus willemsii</name>
    <dbReference type="NCBI Taxonomy" id="1857215"/>
    <lineage>
        <taxon>Bacteria</taxon>
        <taxon>Bacillati</taxon>
        <taxon>Bacillota</taxon>
        <taxon>Bacilli</taxon>
        <taxon>Lactobacillales</taxon>
        <taxon>Enterococcaceae</taxon>
        <taxon>Enterococcus</taxon>
    </lineage>
</organism>
<dbReference type="CDD" id="cd04485">
    <property type="entry name" value="DnaE_OBF"/>
    <property type="match status" value="1"/>
</dbReference>
<dbReference type="InterPro" id="IPR040982">
    <property type="entry name" value="DNA_pol3_finger"/>
</dbReference>
<comment type="function">
    <text evidence="9">DNA polymerase III is a complex, multichain enzyme responsible for most of the replicative synthesis in bacteria. This DNA polymerase also exhibits 3' to 5' exonuclease activity. The alpha chain is the DNA polymerase.</text>
</comment>
<dbReference type="InterPro" id="IPR004805">
    <property type="entry name" value="DnaE2/DnaE/PolC"/>
</dbReference>
<dbReference type="InterPro" id="IPR003141">
    <property type="entry name" value="Pol/His_phosphatase_N"/>
</dbReference>
<name>A0ABQ6YYV8_9ENTE</name>
<dbReference type="PANTHER" id="PTHR32294">
    <property type="entry name" value="DNA POLYMERASE III SUBUNIT ALPHA"/>
    <property type="match status" value="1"/>
</dbReference>
<comment type="subcellular location">
    <subcellularLocation>
        <location evidence="1">Cytoplasm</location>
    </subcellularLocation>
</comment>
<reference evidence="13 14" key="1">
    <citation type="submission" date="2016-06" db="EMBL/GenBank/DDBJ databases">
        <title>Four novel species of enterococci isolated from chicken manure.</title>
        <authorList>
            <person name="Van Tyne D."/>
        </authorList>
    </citation>
    <scope>NUCLEOTIDE SEQUENCE [LARGE SCALE GENOMIC DNA]</scope>
    <source>
        <strain evidence="13 14">CU12B</strain>
    </source>
</reference>
<dbReference type="Gene3D" id="1.10.150.870">
    <property type="match status" value="1"/>
</dbReference>
<evidence type="ECO:0000256" key="11">
    <source>
        <dbReference type="ARBA" id="ARBA00049244"/>
    </source>
</evidence>
<sequence>MNATQLTAVTSYSLLQSTIQIPQYVQQAKQLGYQQLGITDVNNLHGALEFFQSCQKEGVKPLIGLLLTYQSVITEQEHELFFFAKNLSGYQLLMKLSSQKMITGTIEITNFASSDVYIILPEQSEVHTLLMEDSKLGEEKIQQWQQLFGKENIFYGVGYQQNVAAKVQDWMQHHEVRPVAYQLIDTLHEEETFAVNVLHHIKNGTQITDLREELQQVSKNRYLVSADEQYQWFQTNYPEAWEQKEMLAAHCQVEIPTHQTLLPHYPLEKQSAQTFLQELCLRLLPERVPNYTQAYQERLLYELSVIHKMGFDDYFLIVWDVMAFAHRQQIVTGAGRGSAAGSLVAYVLSITDVDPIEYNLLFERFLNPERYTMPDIDLDIPDNRREEVLLYVKEKYGQEHVAQIATFGTMAAKMVLRDVSRVFGLSQSEANRWSKAVPNALKMTLAKAYEESKALRELASLNERNHQLFQVAKILEGLPRHVSTHAAGIVISDEKLSDVVPLQAGSEEIWLTQFTMNDVETTGLLKMDFLGLRNLSIIDDTLQGIRQVLKQTIIQKEIPLDDDETLRLFQQGETAGVFQFESAGIRNVLRRLHPESIEDIAAVNALYRPGPMQNIDTFIRRKQGKEAITYLDTRLEPILANTYGIIVYQEQIMQIASQIAGFTLGQADMLRRAISKKNKGILDEERRHFVTGSIKNGLTETKANELYNYIERFADYGFNRSHAFAYSFVGFQMAYLKVHYPAPFYKALLQSVRQNPTKVKEYMNEARKRKIKLLPPSINRSGYGFWLSAVDEIRFGLSTVKGVRRDFLKDILEERKENGAYRSVDQFLSRLAQRNSKWLKEELIRPLIDVGAFDEIITNRRQTVTNLDGKIQNVLYSGGSMDLLEVMTLKEQETAEYTLEEKLGLEEELLGVYLSGHPVEQFTKVRQWKKVQEVATVIPNQSTKLLLYIKNIREIRTKKGEQMAFIEGDDTSGEISVTVFPTVYRQIRHKLAGNRVILVEGKVETSNYNGELQVLAHKIELADQLEQQIANETCYLRINEQADEQAILAQFSQVLRTYSGNVPILLFFEKNHRKQLVDEKNWIVHTSASEEQLKAIFGEKNVIFK</sequence>
<dbReference type="SMART" id="SM00481">
    <property type="entry name" value="POLIIIAc"/>
    <property type="match status" value="1"/>
</dbReference>
<dbReference type="InterPro" id="IPR011708">
    <property type="entry name" value="DNA_pol3_alpha_NTPase_dom"/>
</dbReference>
<evidence type="ECO:0000313" key="13">
    <source>
        <dbReference type="EMBL" id="KAF1303329.1"/>
    </source>
</evidence>
<dbReference type="PANTHER" id="PTHR32294:SF0">
    <property type="entry name" value="DNA POLYMERASE III SUBUNIT ALPHA"/>
    <property type="match status" value="1"/>
</dbReference>
<dbReference type="CDD" id="cd07431">
    <property type="entry name" value="PHP_PolIIIA"/>
    <property type="match status" value="1"/>
</dbReference>
<gene>
    <name evidence="13" type="primary">dnaE</name>
    <name evidence="13" type="ORF">BAU17_08895</name>
</gene>
<dbReference type="Pfam" id="PF02811">
    <property type="entry name" value="PHP"/>
    <property type="match status" value="1"/>
</dbReference>
<evidence type="ECO:0000256" key="8">
    <source>
        <dbReference type="ARBA" id="ARBA00022932"/>
    </source>
</evidence>
<evidence type="ECO:0000256" key="10">
    <source>
        <dbReference type="ARBA" id="ARBA00026073"/>
    </source>
</evidence>
<accession>A0ABQ6YYV8</accession>
<dbReference type="Pfam" id="PF01336">
    <property type="entry name" value="tRNA_anti-codon"/>
    <property type="match status" value="1"/>
</dbReference>
<dbReference type="Pfam" id="PF07733">
    <property type="entry name" value="DNA_pol3_alpha"/>
    <property type="match status" value="1"/>
</dbReference>
<dbReference type="NCBIfam" id="TIGR00594">
    <property type="entry name" value="polc"/>
    <property type="match status" value="1"/>
</dbReference>
<evidence type="ECO:0000256" key="4">
    <source>
        <dbReference type="ARBA" id="ARBA00019114"/>
    </source>
</evidence>
<evidence type="ECO:0000256" key="7">
    <source>
        <dbReference type="ARBA" id="ARBA00022705"/>
    </source>
</evidence>
<proteinExistence type="inferred from homology"/>
<evidence type="ECO:0000256" key="6">
    <source>
        <dbReference type="ARBA" id="ARBA00022695"/>
    </source>
</evidence>
<keyword evidence="5" id="KW-0808">Transferase</keyword>
<dbReference type="Gene3D" id="2.40.50.140">
    <property type="entry name" value="Nucleic acid-binding proteins"/>
    <property type="match status" value="1"/>
</dbReference>
<keyword evidence="7" id="KW-0235">DNA replication</keyword>
<evidence type="ECO:0000256" key="3">
    <source>
        <dbReference type="ARBA" id="ARBA00012417"/>
    </source>
</evidence>
<comment type="similarity">
    <text evidence="2">Belongs to the DNA polymerase type-C family. DnaE subfamily.</text>
</comment>
<dbReference type="Gene3D" id="1.10.10.1600">
    <property type="entry name" value="Bacterial DNA polymerase III alpha subunit, thumb domain"/>
    <property type="match status" value="1"/>
</dbReference>
<evidence type="ECO:0000256" key="1">
    <source>
        <dbReference type="ARBA" id="ARBA00004496"/>
    </source>
</evidence>
<dbReference type="Pfam" id="PF14579">
    <property type="entry name" value="HHH_6"/>
    <property type="match status" value="1"/>
</dbReference>
<dbReference type="EMBL" id="MAEL01000042">
    <property type="protein sequence ID" value="KAF1303329.1"/>
    <property type="molecule type" value="Genomic_DNA"/>
</dbReference>
<keyword evidence="14" id="KW-1185">Reference proteome</keyword>
<dbReference type="Proteomes" id="UP000782705">
    <property type="component" value="Unassembled WGS sequence"/>
</dbReference>
<dbReference type="InterPro" id="IPR029460">
    <property type="entry name" value="DNAPol_HHH"/>
</dbReference>
<comment type="subunit">
    <text evidence="10">DNA polymerase III contains a core (composed of alpha, epsilon and theta chains) that associates with a tau subunit. This core dimerizes to form the POLIII' complex. PolIII' associates with the gamma complex (composed of gamma, delta, delta', psi and chi chains) and with the beta chain to form the complete DNA polymerase III complex.</text>
</comment>
<dbReference type="InterPro" id="IPR012340">
    <property type="entry name" value="NA-bd_OB-fold"/>
</dbReference>
<keyword evidence="6" id="KW-0548">Nucleotidyltransferase</keyword>
<dbReference type="InterPro" id="IPR041931">
    <property type="entry name" value="DNA_pol3_alpha_thumb_dom"/>
</dbReference>
<dbReference type="Gene3D" id="3.20.20.140">
    <property type="entry name" value="Metal-dependent hydrolases"/>
    <property type="match status" value="1"/>
</dbReference>
<protein>
    <recommendedName>
        <fullName evidence="4">DNA polymerase III subunit alpha</fullName>
        <ecNumber evidence="3">2.7.7.7</ecNumber>
    </recommendedName>
</protein>
<feature type="domain" description="Polymerase/histidinol phosphatase N-terminal" evidence="12">
    <location>
        <begin position="4"/>
        <end position="71"/>
    </location>
</feature>
<dbReference type="InterPro" id="IPR004013">
    <property type="entry name" value="PHP_dom"/>
</dbReference>
<dbReference type="InterPro" id="IPR004365">
    <property type="entry name" value="NA-bd_OB_tRNA"/>
</dbReference>
<dbReference type="Pfam" id="PF17657">
    <property type="entry name" value="DNA_pol3_finger"/>
    <property type="match status" value="1"/>
</dbReference>
<comment type="catalytic activity">
    <reaction evidence="11">
        <text>DNA(n) + a 2'-deoxyribonucleoside 5'-triphosphate = DNA(n+1) + diphosphate</text>
        <dbReference type="Rhea" id="RHEA:22508"/>
        <dbReference type="Rhea" id="RHEA-COMP:17339"/>
        <dbReference type="Rhea" id="RHEA-COMP:17340"/>
        <dbReference type="ChEBI" id="CHEBI:33019"/>
        <dbReference type="ChEBI" id="CHEBI:61560"/>
        <dbReference type="ChEBI" id="CHEBI:173112"/>
        <dbReference type="EC" id="2.7.7.7"/>
    </reaction>
</comment>
<dbReference type="EC" id="2.7.7.7" evidence="3"/>